<feature type="domain" description="SpaA-like prealbumin fold" evidence="2">
    <location>
        <begin position="538"/>
        <end position="626"/>
    </location>
</feature>
<feature type="domain" description="SpaA-like prealbumin fold" evidence="2">
    <location>
        <begin position="723"/>
        <end position="812"/>
    </location>
</feature>
<evidence type="ECO:0000256" key="1">
    <source>
        <dbReference type="SAM" id="SignalP"/>
    </source>
</evidence>
<feature type="domain" description="SpaA-like prealbumin fold" evidence="2">
    <location>
        <begin position="1002"/>
        <end position="1092"/>
    </location>
</feature>
<dbReference type="RefSeq" id="WP_034800207.1">
    <property type="nucleotide sequence ID" value="NZ_AWSA01000001.1"/>
</dbReference>
<name>W9GC91_9MICO</name>
<feature type="domain" description="SpaA-like prealbumin fold" evidence="2">
    <location>
        <begin position="1096"/>
        <end position="1185"/>
    </location>
</feature>
<sequence length="1844" mass="184573">MVVIALIVSLGTQFGAVSAQAATFTPTITSDLADYNPGQTVKLTGTQWDPAGSQVHVVVNDDSGQTWQHVVDVAPASDGTIVDTFSLPNYFVAQYGVTATQTAADGSALQATTSFTDANPSANLDQCANDPLPSPSTDGCDTSATQWVNGNLGSSKSVYFEGDSIPYRLTFGSLSTSGTHTVTIEWDTTKSGTHALDYLTTFNQSVADADPCLGVSGCTGPPSVKPIPADGQVIGAGVTPIPGNFSLYGGTINSVGSYSYPSGTGFAGDKSARISITFTASVANPVLAWGGHISTRKDWGANNSAVAISGSPYHTSLVDLDGSGGNQDRSLSADAVIFPGSITIVKDATPNGSQAFSFTGSPTPLTNFSLVDDGTSANTKVFSNIINFQTYTVAEGAQTSPWIFDSASCSVTTPNGGSQTVSGSTATIKLAEGENVTCTYLNHRLANPHLKLVKTVTNDNGGSASATDFTLTATGPQTISGAGGTESDVAPGTYTLSETNLPGYTAGSWSCTGGTFTAPNKIALDFTQSATCTINNNDQTAHLKLVKTVTNDNGGTAVATDFTLSAAGPTPISGAGGAESDVNAGSYTLSETNLPGYTAGSWSCVGGSLSGSKVTLALGESATCTINNNDNSAHLKIVKTVTNDNGGTAKATDFTLSAAGPTPISGAGGADSDVNAGSYTLSETNLPGYTAGSWSCSGGTFTAPNTVALDLGQSATCTINNNDQTAHLKLVKTVTNDNGGTAVATDFTLSAAGPTPISGAGGADSDVNAGSYSLSETNLPGYTAGTWSCTGGTFTAPDQIAVALGQSATCTINNNDQTAHLKLVKTVTNDNGGTATPGDFTLYGDGPTPLSGKGIAESDVNAGAYLLSEAGPAGYTGGAWSCTGGTQNGSSITLAVGESAVCTIDNNDKTAHLTLVKEVVNDNGGTALPGDFNLSATGPTSISGAGGVSKDVNAGSYNLTELGPAGYSAGAWSCNGGTQNGSNITLALGESAICTIVNNDIAPKLHLRKIVVNDNGGTATVANFTLTANGTGSNDLSGTSPVDSDPGLQADSWALSESGPTGYSSSGWVCVGGQQSGNSITLGIAEEATCTITNDDQAAHLKIVKTVTNDNGGTAKATDFTLSAAGPTPISGAGGAESDVNAGSYTLSETNLPGYTAGSWSCTGGTFTGPDKIALALGESATCTINNNDQTAHLKIVKTVTNDNGGTAKATDFTLSAAGPTPISGAGGAESDVNAGSYTLSETNLPGYTAGAWSCVGGSQSGSSISLALGESATCAINNNDQTAHLTLVKTVTNDNGGTAKTTDFTLSAAGPTPISGAGGAESDVNAGSYSLSETNLPGYTAGSWSCTGGTFTAPGQIALALGQSATCTINNNDNAPALHLRKVVVNDNGGTATVANFTLSADGTGSNDLSGTSPVDSGAGLKADTFALSETGVAGYAASGWTCVGGTQNGSNITLALGESATCTITNNDIAPKLHLRKIVVNDNGGTKTVADFTLSAIGTGGNNLSGTSPVDSGTGLKADTWALSETSVYGYTASAWSCVGGTQSGSNITVGIGGEATCTITNNDQPGTIIIKKVTKPLNTGSFAFTTTGTGYTGFTLPGGGQNSQTLNAGSYTVKESTQLGWILTGIGGSTDPTTPYNCVVTGSGGSTGVGDLTTQTASISLKNGDTVTCTFENTGQGVTRTQGFWATHPQLAQIAWFGGTAFGHTFPGVAATAGIGDATLCGRPIDTLGKLMGGFWSGVSTTSTGAKRSSLDQARMQLLQQLLAAELNASAFGSVPSGGSGMFAQWEAAYCGTNTNAIKNAQQQAASFNTAGDSSTFTPGTSADSKNARAIANYTWWDNLP</sequence>
<dbReference type="STRING" id="1386089.N865_08770"/>
<dbReference type="Pfam" id="PF24514">
    <property type="entry name" value="SpaA_4"/>
    <property type="match status" value="1"/>
</dbReference>
<dbReference type="InterPro" id="IPR055371">
    <property type="entry name" value="SpaA_PFL_dom_4"/>
</dbReference>
<feature type="domain" description="SpaA-like prealbumin fold" evidence="2">
    <location>
        <begin position="1281"/>
        <end position="1370"/>
    </location>
</feature>
<dbReference type="Proteomes" id="UP000019489">
    <property type="component" value="Unassembled WGS sequence"/>
</dbReference>
<dbReference type="InterPro" id="IPR045826">
    <property type="entry name" value="SpaA_PFL_dom_2"/>
</dbReference>
<dbReference type="EMBL" id="AWSA01000001">
    <property type="protein sequence ID" value="EWT03680.1"/>
    <property type="molecule type" value="Genomic_DNA"/>
</dbReference>
<dbReference type="OrthoDB" id="134475at2"/>
<feature type="domain" description="SpaA-like prealbumin fold" evidence="2">
    <location>
        <begin position="1374"/>
        <end position="1466"/>
    </location>
</feature>
<proteinExistence type="predicted"/>
<evidence type="ECO:0000313" key="5">
    <source>
        <dbReference type="Proteomes" id="UP000019489"/>
    </source>
</evidence>
<feature type="domain" description="SpaA-like prealbumin fold" evidence="3">
    <location>
        <begin position="342"/>
        <end position="444"/>
    </location>
</feature>
<dbReference type="eggNOG" id="COG1361">
    <property type="taxonomic scope" value="Bacteria"/>
</dbReference>
<dbReference type="PATRIC" id="fig|1386089.3.peg.12"/>
<feature type="domain" description="SpaA-like prealbumin fold" evidence="2">
    <location>
        <begin position="1189"/>
        <end position="1277"/>
    </location>
</feature>
<keyword evidence="5" id="KW-1185">Reference proteome</keyword>
<dbReference type="eggNOG" id="COG2931">
    <property type="taxonomic scope" value="Bacteria"/>
</dbReference>
<reference evidence="4 5" key="1">
    <citation type="submission" date="2013-08" db="EMBL/GenBank/DDBJ databases">
        <title>Intrasporangium oryzae NRRL B-24470.</title>
        <authorList>
            <person name="Liu H."/>
            <person name="Wang G."/>
        </authorList>
    </citation>
    <scope>NUCLEOTIDE SEQUENCE [LARGE SCALE GENOMIC DNA]</scope>
    <source>
        <strain evidence="4 5">NRRL B-24470</strain>
    </source>
</reference>
<accession>W9GC91</accession>
<comment type="caution">
    <text evidence="4">The sequence shown here is derived from an EMBL/GenBank/DDBJ whole genome shotgun (WGS) entry which is preliminary data.</text>
</comment>
<feature type="domain" description="SpaA-like prealbumin fold" evidence="2">
    <location>
        <begin position="816"/>
        <end position="904"/>
    </location>
</feature>
<feature type="chain" id="PRO_5004920291" evidence="1">
    <location>
        <begin position="22"/>
        <end position="1844"/>
    </location>
</feature>
<dbReference type="eggNOG" id="COG3210">
    <property type="taxonomic scope" value="Bacteria"/>
</dbReference>
<feature type="signal peptide" evidence="1">
    <location>
        <begin position="1"/>
        <end position="21"/>
    </location>
</feature>
<feature type="domain" description="SpaA-like prealbumin fold" evidence="2">
    <location>
        <begin position="1472"/>
        <end position="1562"/>
    </location>
</feature>
<gene>
    <name evidence="4" type="ORF">N865_08770</name>
</gene>
<evidence type="ECO:0000259" key="3">
    <source>
        <dbReference type="Pfam" id="PF24514"/>
    </source>
</evidence>
<protein>
    <submittedName>
        <fullName evidence="4">Uncharacterized protein</fullName>
    </submittedName>
</protein>
<keyword evidence="1" id="KW-0732">Signal</keyword>
<feature type="domain" description="SpaA-like prealbumin fold" evidence="2">
    <location>
        <begin position="630"/>
        <end position="719"/>
    </location>
</feature>
<feature type="domain" description="SpaA-like prealbumin fold" evidence="2">
    <location>
        <begin position="908"/>
        <end position="996"/>
    </location>
</feature>
<organism evidence="4 5">
    <name type="scientific">Intrasporangium oryzae NRRL B-24470</name>
    <dbReference type="NCBI Taxonomy" id="1386089"/>
    <lineage>
        <taxon>Bacteria</taxon>
        <taxon>Bacillati</taxon>
        <taxon>Actinomycetota</taxon>
        <taxon>Actinomycetes</taxon>
        <taxon>Micrococcales</taxon>
        <taxon>Intrasporangiaceae</taxon>
        <taxon>Intrasporangium</taxon>
    </lineage>
</organism>
<feature type="domain" description="SpaA-like prealbumin fold" evidence="2">
    <location>
        <begin position="449"/>
        <end position="534"/>
    </location>
</feature>
<evidence type="ECO:0000259" key="2">
    <source>
        <dbReference type="Pfam" id="PF19403"/>
    </source>
</evidence>
<evidence type="ECO:0000313" key="4">
    <source>
        <dbReference type="EMBL" id="EWT03680.1"/>
    </source>
</evidence>
<dbReference type="Pfam" id="PF19403">
    <property type="entry name" value="SpaA_2"/>
    <property type="match status" value="12"/>
</dbReference>